<proteinExistence type="predicted"/>
<keyword evidence="2" id="KW-1185">Reference proteome</keyword>
<dbReference type="OrthoDB" id="1837613at2759"/>
<organism evidence="1 2">
    <name type="scientific">Jatropha curcas</name>
    <name type="common">Barbados nut</name>
    <dbReference type="NCBI Taxonomy" id="180498"/>
    <lineage>
        <taxon>Eukaryota</taxon>
        <taxon>Viridiplantae</taxon>
        <taxon>Streptophyta</taxon>
        <taxon>Embryophyta</taxon>
        <taxon>Tracheophyta</taxon>
        <taxon>Spermatophyta</taxon>
        <taxon>Magnoliopsida</taxon>
        <taxon>eudicotyledons</taxon>
        <taxon>Gunneridae</taxon>
        <taxon>Pentapetalae</taxon>
        <taxon>rosids</taxon>
        <taxon>fabids</taxon>
        <taxon>Malpighiales</taxon>
        <taxon>Euphorbiaceae</taxon>
        <taxon>Crotonoideae</taxon>
        <taxon>Jatropheae</taxon>
        <taxon>Jatropha</taxon>
    </lineage>
</organism>
<sequence length="110" mass="12274">MMEIDSAYHGLWRALVECWWDTTDTFHTSVGEWTRTPFEFIVLTGIHFSASLVDADPSLLGPVNTQILRLKEPVFPDCKQSGRTGGHSESSPEVCQYVLETSGKLQGSQN</sequence>
<gene>
    <name evidence="1" type="ORF">JCGZ_19503</name>
</gene>
<dbReference type="Proteomes" id="UP000027138">
    <property type="component" value="Unassembled WGS sequence"/>
</dbReference>
<name>A0A067KB14_JATCU</name>
<protein>
    <recommendedName>
        <fullName evidence="3">Aminotransferase-like plant mobile domain-containing protein</fullName>
    </recommendedName>
</protein>
<dbReference type="AlphaFoldDB" id="A0A067KB14"/>
<evidence type="ECO:0000313" key="2">
    <source>
        <dbReference type="Proteomes" id="UP000027138"/>
    </source>
</evidence>
<accession>A0A067KB14</accession>
<reference evidence="1 2" key="1">
    <citation type="journal article" date="2014" name="PLoS ONE">
        <title>Global Analysis of Gene Expression Profiles in Physic Nut (Jatropha curcas L.) Seedlings Exposed to Salt Stress.</title>
        <authorList>
            <person name="Zhang L."/>
            <person name="Zhang C."/>
            <person name="Wu P."/>
            <person name="Chen Y."/>
            <person name="Li M."/>
            <person name="Jiang H."/>
            <person name="Wu G."/>
        </authorList>
    </citation>
    <scope>NUCLEOTIDE SEQUENCE [LARGE SCALE GENOMIC DNA]</scope>
    <source>
        <strain evidence="2">cv. GZQX0401</strain>
        <tissue evidence="1">Young leaves</tissue>
    </source>
</reference>
<dbReference type="EMBL" id="KK914762">
    <property type="protein sequence ID" value="KDP29014.1"/>
    <property type="molecule type" value="Genomic_DNA"/>
</dbReference>
<evidence type="ECO:0008006" key="3">
    <source>
        <dbReference type="Google" id="ProtNLM"/>
    </source>
</evidence>
<evidence type="ECO:0000313" key="1">
    <source>
        <dbReference type="EMBL" id="KDP29014.1"/>
    </source>
</evidence>